<reference evidence="2 3" key="1">
    <citation type="journal article" date="2021" name="BMC Biol.">
        <title>Horizontally acquired antibacterial genes associated with adaptive radiation of ladybird beetles.</title>
        <authorList>
            <person name="Li H.S."/>
            <person name="Tang X.F."/>
            <person name="Huang Y.H."/>
            <person name="Xu Z.Y."/>
            <person name="Chen M.L."/>
            <person name="Du X.Y."/>
            <person name="Qiu B.Y."/>
            <person name="Chen P.T."/>
            <person name="Zhang W."/>
            <person name="Slipinski A."/>
            <person name="Escalona H.E."/>
            <person name="Waterhouse R.M."/>
            <person name="Zwick A."/>
            <person name="Pang H."/>
        </authorList>
    </citation>
    <scope>NUCLEOTIDE SEQUENCE [LARGE SCALE GENOMIC DNA]</scope>
    <source>
        <strain evidence="2">SYSU2018</strain>
    </source>
</reference>
<protein>
    <submittedName>
        <fullName evidence="2">Uncharacterized protein</fullName>
    </submittedName>
</protein>
<feature type="compositionally biased region" description="Low complexity" evidence="1">
    <location>
        <begin position="24"/>
        <end position="38"/>
    </location>
</feature>
<sequence length="381" mass="43279">MGEFKRSPSKVWWGNDSEHNWRTSSSSPGSQDSGFSDSEMNHNIENRLEDTAKGTLAQRIPKDIFKELSNANHELNLSSNYKEKTTPNKKSPLMSDKISERHVCLSEPTKKNRYIKYSPRVNRSLFTRKTYSNELVTNQYAENDSECTNTKHSYASVSTNEDSISSSAYDNSSLSEESYIEGTKSLPNTQLKNQHDISGFLNKTAPPILQDFVSDDEGVTAFNESFSDSECERELEDLFNDLDSPKHTSTPKTDGGMERLKRGNLHMNLLLKFQKDRVPPIHIEDETDDKAVTLWLKENRSRYDPECMISLQSKSIAAELNEKVAYLANTVTSKLRDMLVHSNHIEAQWRKINDASDISSSDTENLIGNIMAFLKNTKRPS</sequence>
<dbReference type="AlphaFoldDB" id="A0ABD2NDE6"/>
<proteinExistence type="predicted"/>
<name>A0ABD2NDE6_9CUCU</name>
<gene>
    <name evidence="2" type="ORF">HHI36_011909</name>
</gene>
<comment type="caution">
    <text evidence="2">The sequence shown here is derived from an EMBL/GenBank/DDBJ whole genome shotgun (WGS) entry which is preliminary data.</text>
</comment>
<organism evidence="2 3">
    <name type="scientific">Cryptolaemus montrouzieri</name>
    <dbReference type="NCBI Taxonomy" id="559131"/>
    <lineage>
        <taxon>Eukaryota</taxon>
        <taxon>Metazoa</taxon>
        <taxon>Ecdysozoa</taxon>
        <taxon>Arthropoda</taxon>
        <taxon>Hexapoda</taxon>
        <taxon>Insecta</taxon>
        <taxon>Pterygota</taxon>
        <taxon>Neoptera</taxon>
        <taxon>Endopterygota</taxon>
        <taxon>Coleoptera</taxon>
        <taxon>Polyphaga</taxon>
        <taxon>Cucujiformia</taxon>
        <taxon>Coccinelloidea</taxon>
        <taxon>Coccinellidae</taxon>
        <taxon>Scymninae</taxon>
        <taxon>Scymnini</taxon>
        <taxon>Cryptolaemus</taxon>
    </lineage>
</organism>
<feature type="region of interest" description="Disordered" evidence="1">
    <location>
        <begin position="1"/>
        <end position="42"/>
    </location>
</feature>
<dbReference type="Proteomes" id="UP001516400">
    <property type="component" value="Unassembled WGS sequence"/>
</dbReference>
<accession>A0ABD2NDE6</accession>
<keyword evidence="3" id="KW-1185">Reference proteome</keyword>
<evidence type="ECO:0000313" key="3">
    <source>
        <dbReference type="Proteomes" id="UP001516400"/>
    </source>
</evidence>
<evidence type="ECO:0000313" key="2">
    <source>
        <dbReference type="EMBL" id="KAL3276534.1"/>
    </source>
</evidence>
<evidence type="ECO:0000256" key="1">
    <source>
        <dbReference type="SAM" id="MobiDB-lite"/>
    </source>
</evidence>
<dbReference type="EMBL" id="JABFTP020000103">
    <property type="protein sequence ID" value="KAL3276534.1"/>
    <property type="molecule type" value="Genomic_DNA"/>
</dbReference>